<comment type="catalytic activity">
    <reaction evidence="6 7">
        <text>5-amino-1-(5-phospho-beta-D-ribosyl)imidazole + hydrogencarbonate + ATP = 5-carboxyamino-1-(5-phospho-D-ribosyl)imidazole + ADP + phosphate + 2 H(+)</text>
        <dbReference type="Rhea" id="RHEA:19317"/>
        <dbReference type="ChEBI" id="CHEBI:15378"/>
        <dbReference type="ChEBI" id="CHEBI:17544"/>
        <dbReference type="ChEBI" id="CHEBI:30616"/>
        <dbReference type="ChEBI" id="CHEBI:43474"/>
        <dbReference type="ChEBI" id="CHEBI:58730"/>
        <dbReference type="ChEBI" id="CHEBI:137981"/>
        <dbReference type="ChEBI" id="CHEBI:456216"/>
        <dbReference type="EC" id="6.3.4.18"/>
    </reaction>
</comment>
<dbReference type="InterPro" id="IPR013815">
    <property type="entry name" value="ATP_grasp_subdomain_1"/>
</dbReference>
<evidence type="ECO:0000256" key="2">
    <source>
        <dbReference type="ARBA" id="ARBA00022755"/>
    </source>
</evidence>
<evidence type="ECO:0000313" key="9">
    <source>
        <dbReference type="EMBL" id="SFU56394.1"/>
    </source>
</evidence>
<dbReference type="Gene3D" id="3.30.1490.20">
    <property type="entry name" value="ATP-grasp fold, A domain"/>
    <property type="match status" value="1"/>
</dbReference>
<dbReference type="PANTHER" id="PTHR11609">
    <property type="entry name" value="PURINE BIOSYNTHESIS PROTEIN 6/7, PUR6/7"/>
    <property type="match status" value="1"/>
</dbReference>
<dbReference type="NCBIfam" id="TIGR01161">
    <property type="entry name" value="purK"/>
    <property type="match status" value="1"/>
</dbReference>
<evidence type="ECO:0000259" key="8">
    <source>
        <dbReference type="PROSITE" id="PS50975"/>
    </source>
</evidence>
<keyword evidence="6 7" id="KW-0436">Ligase</keyword>
<comment type="pathway">
    <text evidence="6 7">Purine metabolism; IMP biosynthesis via de novo pathway; 5-amino-1-(5-phospho-D-ribosyl)imidazole-4-carboxylate from 5-amino-1-(5-phospho-D-ribosyl)imidazole (N5-CAIR route): step 1/2.</text>
</comment>
<dbReference type="EC" id="6.3.4.18" evidence="6 7"/>
<dbReference type="GO" id="GO:0046872">
    <property type="term" value="F:metal ion binding"/>
    <property type="evidence" value="ECO:0007669"/>
    <property type="project" value="InterPro"/>
</dbReference>
<feature type="binding site" evidence="6">
    <location>
        <position position="152"/>
    </location>
    <ligand>
        <name>ATP</name>
        <dbReference type="ChEBI" id="CHEBI:30616"/>
    </ligand>
</feature>
<evidence type="ECO:0000256" key="6">
    <source>
        <dbReference type="HAMAP-Rule" id="MF_01928"/>
    </source>
</evidence>
<dbReference type="EMBL" id="FPCA01000001">
    <property type="protein sequence ID" value="SFU56394.1"/>
    <property type="molecule type" value="Genomic_DNA"/>
</dbReference>
<feature type="binding site" evidence="6">
    <location>
        <begin position="221"/>
        <end position="224"/>
    </location>
    <ligand>
        <name>ATP</name>
        <dbReference type="ChEBI" id="CHEBI:30616"/>
    </ligand>
</feature>
<feature type="binding site" evidence="6">
    <location>
        <position position="229"/>
    </location>
    <ligand>
        <name>ATP</name>
        <dbReference type="ChEBI" id="CHEBI:30616"/>
    </ligand>
</feature>
<gene>
    <name evidence="6 7" type="primary">purK</name>
    <name evidence="9" type="ORF">SAMN04487941_1563</name>
</gene>
<feature type="binding site" evidence="6">
    <location>
        <position position="190"/>
    </location>
    <ligand>
        <name>ATP</name>
        <dbReference type="ChEBI" id="CHEBI:30616"/>
    </ligand>
</feature>
<dbReference type="FunFam" id="3.30.470.20:FF:000037">
    <property type="entry name" value="Phosphoribosylaminoimidazole carboxylase, chloroplastic"/>
    <property type="match status" value="1"/>
</dbReference>
<evidence type="ECO:0000256" key="5">
    <source>
        <dbReference type="ARBA" id="ARBA00023239"/>
    </source>
</evidence>
<feature type="domain" description="ATP-grasp" evidence="8">
    <location>
        <begin position="156"/>
        <end position="338"/>
    </location>
</feature>
<comment type="function">
    <text evidence="7">Catalyzes the ATP-dependent conversion of 5-aminoimidazole ribonucleotide (AIR) and HCO(3)- to N5-carboxyaminoimidazole ribonucleotide (N5-CAIR).</text>
</comment>
<evidence type="ECO:0000256" key="7">
    <source>
        <dbReference type="RuleBase" id="RU361200"/>
    </source>
</evidence>
<dbReference type="HAMAP" id="MF_01928">
    <property type="entry name" value="PurK"/>
    <property type="match status" value="1"/>
</dbReference>
<keyword evidence="1 6" id="KW-0547">Nucleotide-binding</keyword>
<proteinExistence type="inferred from homology"/>
<dbReference type="NCBIfam" id="NF004679">
    <property type="entry name" value="PRK06019.1-5"/>
    <property type="match status" value="1"/>
</dbReference>
<dbReference type="PANTHER" id="PTHR11609:SF5">
    <property type="entry name" value="PHOSPHORIBOSYLAMINOIMIDAZOLE CARBOXYLASE"/>
    <property type="match status" value="1"/>
</dbReference>
<dbReference type="PROSITE" id="PS50975">
    <property type="entry name" value="ATP_GRASP"/>
    <property type="match status" value="1"/>
</dbReference>
<dbReference type="InterPro" id="IPR040686">
    <property type="entry name" value="PurK_C"/>
</dbReference>
<dbReference type="SUPFAM" id="SSF51246">
    <property type="entry name" value="Rudiment single hybrid motif"/>
    <property type="match status" value="1"/>
</dbReference>
<dbReference type="InterPro" id="IPR011054">
    <property type="entry name" value="Rudment_hybrid_motif"/>
</dbReference>
<comment type="caution">
    <text evidence="6">Lacks conserved residue(s) required for the propagation of feature annotation.</text>
</comment>
<evidence type="ECO:0000256" key="3">
    <source>
        <dbReference type="ARBA" id="ARBA00022793"/>
    </source>
</evidence>
<organism evidence="9 10">
    <name type="scientific">Pontibacter akesuensis</name>
    <dbReference type="NCBI Taxonomy" id="388950"/>
    <lineage>
        <taxon>Bacteria</taxon>
        <taxon>Pseudomonadati</taxon>
        <taxon>Bacteroidota</taxon>
        <taxon>Cytophagia</taxon>
        <taxon>Cytophagales</taxon>
        <taxon>Hymenobacteraceae</taxon>
        <taxon>Pontibacter</taxon>
    </lineage>
</organism>
<protein>
    <recommendedName>
        <fullName evidence="6 7">N5-carboxyaminoimidazole ribonucleotide synthase</fullName>
        <shortName evidence="6 7">N5-CAIR synthase</shortName>
        <ecNumber evidence="6 7">6.3.4.18</ecNumber>
    </recommendedName>
    <alternativeName>
        <fullName evidence="6 7">5-(carboxyamino)imidazole ribonucleotide synthetase</fullName>
    </alternativeName>
</protein>
<keyword evidence="3" id="KW-0210">Decarboxylase</keyword>
<dbReference type="STRING" id="388950.GCA_001611675_00661"/>
<dbReference type="GO" id="GO:0006189">
    <property type="term" value="P:'de novo' IMP biosynthetic process"/>
    <property type="evidence" value="ECO:0007669"/>
    <property type="project" value="UniProtKB-UniRule"/>
</dbReference>
<keyword evidence="5" id="KW-0456">Lyase</keyword>
<sequence length="424" mass="47930">MWRSFKYRSLLMQFKNKGLYGEYCFKGFRPAPDRMLIFEGRSTQTVTNMKGEVKLGILGGGQLGRMLMQAGLDFNLYTLVLDPDENAPCKDICHEFYVGSFRDFDTVYEFGKNCDILTIEIEHVNADALEKLEQEGVKVYPDAKTVRTIQDKGLQKEFYRQHNIPTSDFILLKDKQELQQQLDFLPAFQKLRREGYDGRGVTRLTSEADLSKAFEEPTVLEKLVDFEKEISVIVARNANGEVTAFPVVELSFHPEHNLVDSLFAPANVPYKLQRHAIEIATRVIEAFDMVGILAVEMFQTKDGQILVNEVAPRPHNSGHHTIKANYTSQYEQHLRAILNLPLGATDIQSAAVMLNLLGEPGFDGEAAYEGLQEALAVPGVYIHLYGKKYTRPARKMGHITILGENIEEAQQRAAQIKNVIKVKA</sequence>
<dbReference type="Pfam" id="PF22660">
    <property type="entry name" value="RS_preATP-grasp-like"/>
    <property type="match status" value="1"/>
</dbReference>
<comment type="function">
    <text evidence="6">Catalyzes the ATP-dependent conversion of 5-aminoimidazole ribonucleotide (AIR) and HCO(3)(-) to N5-carboxyaminoimidazole ribonucleotide (N5-CAIR).</text>
</comment>
<dbReference type="Pfam" id="PF17769">
    <property type="entry name" value="PurK_C"/>
    <property type="match status" value="1"/>
</dbReference>
<dbReference type="SUPFAM" id="SSF52440">
    <property type="entry name" value="PreATP-grasp domain"/>
    <property type="match status" value="1"/>
</dbReference>
<comment type="similarity">
    <text evidence="6 7">Belongs to the PurK/PurT family.</text>
</comment>
<keyword evidence="4 6" id="KW-0067">ATP-binding</keyword>
<dbReference type="InterPro" id="IPR005875">
    <property type="entry name" value="PurK"/>
</dbReference>
<feature type="binding site" evidence="6">
    <location>
        <begin position="308"/>
        <end position="309"/>
    </location>
    <ligand>
        <name>ATP</name>
        <dbReference type="ChEBI" id="CHEBI:30616"/>
    </ligand>
</feature>
<dbReference type="SUPFAM" id="SSF56059">
    <property type="entry name" value="Glutathione synthetase ATP-binding domain-like"/>
    <property type="match status" value="1"/>
</dbReference>
<dbReference type="GO" id="GO:0034028">
    <property type="term" value="F:5-(carboxyamino)imidazole ribonucleotide synthase activity"/>
    <property type="evidence" value="ECO:0007669"/>
    <property type="project" value="UniProtKB-UniRule"/>
</dbReference>
<dbReference type="Pfam" id="PF02222">
    <property type="entry name" value="ATP-grasp"/>
    <property type="match status" value="1"/>
</dbReference>
<dbReference type="GO" id="GO:0005524">
    <property type="term" value="F:ATP binding"/>
    <property type="evidence" value="ECO:0007669"/>
    <property type="project" value="UniProtKB-UniRule"/>
</dbReference>
<evidence type="ECO:0000256" key="4">
    <source>
        <dbReference type="ARBA" id="ARBA00022840"/>
    </source>
</evidence>
<evidence type="ECO:0000256" key="1">
    <source>
        <dbReference type="ARBA" id="ARBA00022741"/>
    </source>
</evidence>
<dbReference type="Gene3D" id="3.30.470.20">
    <property type="entry name" value="ATP-grasp fold, B domain"/>
    <property type="match status" value="1"/>
</dbReference>
<dbReference type="InterPro" id="IPR011761">
    <property type="entry name" value="ATP-grasp"/>
</dbReference>
<dbReference type="Proteomes" id="UP000182491">
    <property type="component" value="Unassembled WGS sequence"/>
</dbReference>
<keyword evidence="10" id="KW-1185">Reference proteome</keyword>
<dbReference type="InterPro" id="IPR054350">
    <property type="entry name" value="PurT/PurK_preATP-grasp"/>
</dbReference>
<evidence type="ECO:0000313" key="10">
    <source>
        <dbReference type="Proteomes" id="UP000182491"/>
    </source>
</evidence>
<dbReference type="InterPro" id="IPR016185">
    <property type="entry name" value="PreATP-grasp_dom_sf"/>
</dbReference>
<keyword evidence="2 6" id="KW-0658">Purine biosynthesis</keyword>
<dbReference type="GO" id="GO:0004638">
    <property type="term" value="F:phosphoribosylaminoimidazole carboxylase activity"/>
    <property type="evidence" value="ECO:0007669"/>
    <property type="project" value="InterPro"/>
</dbReference>
<reference evidence="10" key="1">
    <citation type="submission" date="2016-10" db="EMBL/GenBank/DDBJ databases">
        <authorList>
            <person name="Varghese N."/>
        </authorList>
    </citation>
    <scope>NUCLEOTIDE SEQUENCE [LARGE SCALE GENOMIC DNA]</scope>
    <source>
        <strain evidence="10">DSM 18820</strain>
    </source>
</reference>
<dbReference type="AlphaFoldDB" id="A0A1I7H6Y0"/>
<comment type="subunit">
    <text evidence="6 7">Homodimer.</text>
</comment>
<name>A0A1I7H6Y0_9BACT</name>
<dbReference type="InterPro" id="IPR003135">
    <property type="entry name" value="ATP-grasp_carboxylate-amine"/>
</dbReference>
<accession>A0A1I7H6Y0</accession>
<dbReference type="Gene3D" id="3.40.50.20">
    <property type="match status" value="1"/>
</dbReference>
<dbReference type="UniPathway" id="UPA00074">
    <property type="reaction ID" value="UER00942"/>
</dbReference>